<dbReference type="EMBL" id="JOTA01000074">
    <property type="protein sequence ID" value="KFM21045.1"/>
    <property type="molecule type" value="Genomic_DNA"/>
</dbReference>
<name>A0A087S5P1_9ARCH</name>
<keyword evidence="2" id="KW-1185">Reference proteome</keyword>
<reference evidence="1 2" key="1">
    <citation type="submission" date="2014-06" db="EMBL/GenBank/DDBJ databases">
        <authorList>
            <person name="Ngugi D.K."/>
            <person name="Blom J."/>
            <person name="Alam I."/>
            <person name="Rashid M."/>
            <person name="Baalawi W."/>
            <person name="Zhang G."/>
            <person name="Hikmawan T."/>
            <person name="Guan Y."/>
            <person name="Antunes A."/>
            <person name="Siam R."/>
            <person name="El-Dorry H."/>
            <person name="Bajic V."/>
            <person name="Stingl U."/>
        </authorList>
    </citation>
    <scope>NUCLEOTIDE SEQUENCE [LARGE SCALE GENOMIC DNA]</scope>
    <source>
        <strain evidence="1">SCGC AAA799-B03</strain>
    </source>
</reference>
<comment type="caution">
    <text evidence="1">The sequence shown here is derived from an EMBL/GenBank/DDBJ whole genome shotgun (WGS) entry which is preliminary data.</text>
</comment>
<organism evidence="1 2">
    <name type="scientific">Marine Group I thaumarchaeote SCGC AAA799-B03</name>
    <dbReference type="NCBI Taxonomy" id="1502289"/>
    <lineage>
        <taxon>Archaea</taxon>
        <taxon>Nitrososphaerota</taxon>
        <taxon>Marine Group I</taxon>
    </lineage>
</organism>
<sequence>FTNRSISNLRSVLLMSENQKEWWIGLPKELQNDIELEE</sequence>
<proteinExistence type="predicted"/>
<accession>A0A087S5P1</accession>
<dbReference type="AlphaFoldDB" id="A0A087S5P1"/>
<evidence type="ECO:0000313" key="2">
    <source>
        <dbReference type="Proteomes" id="UP000029384"/>
    </source>
</evidence>
<protein>
    <submittedName>
        <fullName evidence="1">Uncharacterized protein</fullName>
    </submittedName>
</protein>
<feature type="non-terminal residue" evidence="1">
    <location>
        <position position="1"/>
    </location>
</feature>
<dbReference type="Proteomes" id="UP000029384">
    <property type="component" value="Unassembled WGS sequence"/>
</dbReference>
<gene>
    <name evidence="1" type="ORF">AAA799B03_01432</name>
</gene>
<evidence type="ECO:0000313" key="1">
    <source>
        <dbReference type="EMBL" id="KFM21045.1"/>
    </source>
</evidence>